<keyword evidence="2" id="KW-1185">Reference proteome</keyword>
<name>A0A401U8X4_9BACT</name>
<evidence type="ECO:0000313" key="1">
    <source>
        <dbReference type="EMBL" id="GCC51327.1"/>
    </source>
</evidence>
<dbReference type="RefSeq" id="WP_127121954.1">
    <property type="nucleotide sequence ID" value="NZ_BHXQ01000002.1"/>
</dbReference>
<comment type="caution">
    <text evidence="1">The sequence shown here is derived from an EMBL/GenBank/DDBJ whole genome shotgun (WGS) entry which is preliminary data.</text>
</comment>
<dbReference type="Proteomes" id="UP000288227">
    <property type="component" value="Unassembled WGS sequence"/>
</dbReference>
<dbReference type="InterPro" id="IPR019238">
    <property type="entry name" value="AbiEi_2"/>
</dbReference>
<accession>A0A401U8X4</accession>
<dbReference type="OrthoDB" id="593981at2"/>
<evidence type="ECO:0000313" key="2">
    <source>
        <dbReference type="Proteomes" id="UP000288227"/>
    </source>
</evidence>
<protein>
    <submittedName>
        <fullName evidence="1">Uncharacterized protein</fullName>
    </submittedName>
</protein>
<proteinExistence type="predicted"/>
<dbReference type="EMBL" id="BHXQ01000002">
    <property type="protein sequence ID" value="GCC51327.1"/>
    <property type="molecule type" value="Genomic_DNA"/>
</dbReference>
<reference evidence="1 2" key="1">
    <citation type="submission" date="2018-11" db="EMBL/GenBank/DDBJ databases">
        <title>Chryseotalea sanarue gen. nov., sp., nov., a member of the family Cytophagaceae, isolated from a brackish lake in Hamamatsu Japan.</title>
        <authorList>
            <person name="Maejima Y."/>
            <person name="Iino T."/>
            <person name="Muraguchi Y."/>
            <person name="Fukuda K."/>
            <person name="Ohkuma M."/>
            <person name="Moriuchi R."/>
            <person name="Dohra H."/>
            <person name="Kimbara K."/>
            <person name="Shintani M."/>
        </authorList>
    </citation>
    <scope>NUCLEOTIDE SEQUENCE [LARGE SCALE GENOMIC DNA]</scope>
    <source>
        <strain evidence="1 2">Ys</strain>
    </source>
</reference>
<organism evidence="1 2">
    <name type="scientific">Chryseotalea sanaruensis</name>
    <dbReference type="NCBI Taxonomy" id="2482724"/>
    <lineage>
        <taxon>Bacteria</taxon>
        <taxon>Pseudomonadati</taxon>
        <taxon>Bacteroidota</taxon>
        <taxon>Cytophagia</taxon>
        <taxon>Cytophagales</taxon>
        <taxon>Chryseotaleaceae</taxon>
        <taxon>Chryseotalea</taxon>
    </lineage>
</organism>
<gene>
    <name evidence="1" type="ORF">SanaruYs_15500</name>
</gene>
<dbReference type="Pfam" id="PF09952">
    <property type="entry name" value="AbiEi_2"/>
    <property type="match status" value="1"/>
</dbReference>
<dbReference type="AlphaFoldDB" id="A0A401U8X4"/>
<sequence length="330" mass="39146">MKEEEIIDKALENLEKQTQIMGKWAQNGPKELDGQLTLTLENERLKFNTEIKTELRNHLIPQILEYNQRFDPFMLVVGRIFPKIKEQLRQHNVAYLEANGNFFLKKNQKWFFIDNNPPLPVEQDNRNRAFTKTGLKVLFEFLLDKKLITQPYRQIAEYTQTAVGGITNIIQGLKQEGFVVPLNKNEIKLINKEELIRKWVEAYEYTLKPTLKIGTFRMADQTNTWQDLRFNLNRTRWGGEPAGDILTNYLRPEDLILYTEETRNDLIKNYRLIPDENGKVKAYKKFWLNQEDHETMVPPLLTYADLMNTNEKRCRETAQKIYDDYIRPNL</sequence>